<comment type="similarity">
    <text evidence="1 5">Belongs to the 5-formyltetrahydrofolate cyclo-ligase family.</text>
</comment>
<evidence type="ECO:0000256" key="4">
    <source>
        <dbReference type="PIRSR" id="PIRSR006806-1"/>
    </source>
</evidence>
<gene>
    <name evidence="6" type="ORF">NSMM_150029</name>
</gene>
<dbReference type="SUPFAM" id="SSF100950">
    <property type="entry name" value="NagB/RpiA/CoA transferase-like"/>
    <property type="match status" value="1"/>
</dbReference>
<evidence type="ECO:0000256" key="2">
    <source>
        <dbReference type="ARBA" id="ARBA00022741"/>
    </source>
</evidence>
<dbReference type="EMBL" id="FMWO01000020">
    <property type="protein sequence ID" value="SCZ84291.1"/>
    <property type="molecule type" value="Genomic_DNA"/>
</dbReference>
<dbReference type="InterPro" id="IPR002698">
    <property type="entry name" value="FTHF_cligase"/>
</dbReference>
<dbReference type="InterPro" id="IPR024185">
    <property type="entry name" value="FTHF_cligase-like_sf"/>
</dbReference>
<dbReference type="Pfam" id="PF01812">
    <property type="entry name" value="5-FTHF_cyc-lig"/>
    <property type="match status" value="1"/>
</dbReference>
<comment type="cofactor">
    <cofactor evidence="5">
        <name>Mg(2+)</name>
        <dbReference type="ChEBI" id="CHEBI:18420"/>
    </cofactor>
</comment>
<comment type="catalytic activity">
    <reaction evidence="5">
        <text>(6S)-5-formyl-5,6,7,8-tetrahydrofolate + ATP = (6R)-5,10-methenyltetrahydrofolate + ADP + phosphate</text>
        <dbReference type="Rhea" id="RHEA:10488"/>
        <dbReference type="ChEBI" id="CHEBI:30616"/>
        <dbReference type="ChEBI" id="CHEBI:43474"/>
        <dbReference type="ChEBI" id="CHEBI:57455"/>
        <dbReference type="ChEBI" id="CHEBI:57457"/>
        <dbReference type="ChEBI" id="CHEBI:456216"/>
        <dbReference type="EC" id="6.3.3.2"/>
    </reaction>
</comment>
<keyword evidence="7" id="KW-1185">Reference proteome</keyword>
<dbReference type="RefSeq" id="WP_090283654.1">
    <property type="nucleotide sequence ID" value="NZ_FMWO01000020.1"/>
</dbReference>
<dbReference type="GO" id="GO:0046872">
    <property type="term" value="F:metal ion binding"/>
    <property type="evidence" value="ECO:0007669"/>
    <property type="project" value="UniProtKB-KW"/>
</dbReference>
<evidence type="ECO:0000256" key="1">
    <source>
        <dbReference type="ARBA" id="ARBA00010638"/>
    </source>
</evidence>
<evidence type="ECO:0000313" key="7">
    <source>
        <dbReference type="Proteomes" id="UP000198729"/>
    </source>
</evidence>
<feature type="binding site" evidence="4">
    <location>
        <position position="54"/>
    </location>
    <ligand>
        <name>substrate</name>
    </ligand>
</feature>
<evidence type="ECO:0000256" key="5">
    <source>
        <dbReference type="RuleBase" id="RU361279"/>
    </source>
</evidence>
<name>A0A1G5SCM0_9PROT</name>
<keyword evidence="5" id="KW-0479">Metal-binding</keyword>
<sequence length="201" mass="22447">MSKKQLRQDLRQLRGQITSAQRLRWSNAISHNLKQGFPELQNCCVGGYWPHAGEYDPLPLMQWLSTHGATLALPKVLTSSEPLEFVAWWLGAPMRNDAYGIPVPDKSPIVAVDAVLIPMLGFDAGGFRLGYGSGYFDRTLVSLTPRPLTIGIAFEVLRVPTVFPQSHDIAMDYIVTEQAIFYRQQGKLVTLSPEECANMTR</sequence>
<keyword evidence="5" id="KW-0460">Magnesium</keyword>
<evidence type="ECO:0000256" key="3">
    <source>
        <dbReference type="ARBA" id="ARBA00022840"/>
    </source>
</evidence>
<dbReference type="InterPro" id="IPR037171">
    <property type="entry name" value="NagB/RpiA_transferase-like"/>
</dbReference>
<organism evidence="6 7">
    <name type="scientific">Nitrosomonas mobilis</name>
    <dbReference type="NCBI Taxonomy" id="51642"/>
    <lineage>
        <taxon>Bacteria</taxon>
        <taxon>Pseudomonadati</taxon>
        <taxon>Pseudomonadota</taxon>
        <taxon>Betaproteobacteria</taxon>
        <taxon>Nitrosomonadales</taxon>
        <taxon>Nitrosomonadaceae</taxon>
        <taxon>Nitrosomonas</taxon>
    </lineage>
</organism>
<dbReference type="GO" id="GO:0005524">
    <property type="term" value="F:ATP binding"/>
    <property type="evidence" value="ECO:0007669"/>
    <property type="project" value="UniProtKB-KW"/>
</dbReference>
<keyword evidence="6" id="KW-0436">Ligase</keyword>
<keyword evidence="2 4" id="KW-0547">Nucleotide-binding</keyword>
<dbReference type="GO" id="GO:0030272">
    <property type="term" value="F:5-formyltetrahydrofolate cyclo-ligase activity"/>
    <property type="evidence" value="ECO:0007669"/>
    <property type="project" value="UniProtKB-EC"/>
</dbReference>
<keyword evidence="3 4" id="KW-0067">ATP-binding</keyword>
<dbReference type="AlphaFoldDB" id="A0A1G5SCM0"/>
<accession>A0A1G5SCM0</accession>
<dbReference type="PANTHER" id="PTHR23407">
    <property type="entry name" value="ATPASE INHIBITOR/5-FORMYLTETRAHYDROFOLATE CYCLO-LIGASE"/>
    <property type="match status" value="1"/>
</dbReference>
<feature type="binding site" evidence="4">
    <location>
        <begin position="3"/>
        <end position="7"/>
    </location>
    <ligand>
        <name>ATP</name>
        <dbReference type="ChEBI" id="CHEBI:30616"/>
    </ligand>
</feature>
<protein>
    <recommendedName>
        <fullName evidence="5">5-formyltetrahydrofolate cyclo-ligase</fullName>
        <ecNumber evidence="5">6.3.3.2</ecNumber>
    </recommendedName>
</protein>
<evidence type="ECO:0000313" key="6">
    <source>
        <dbReference type="EMBL" id="SCZ84291.1"/>
    </source>
</evidence>
<dbReference type="PANTHER" id="PTHR23407:SF1">
    <property type="entry name" value="5-FORMYLTETRAHYDROFOLATE CYCLO-LIGASE"/>
    <property type="match status" value="1"/>
</dbReference>
<dbReference type="GO" id="GO:0035999">
    <property type="term" value="P:tetrahydrofolate interconversion"/>
    <property type="evidence" value="ECO:0007669"/>
    <property type="project" value="TreeGrafter"/>
</dbReference>
<dbReference type="PIRSF" id="PIRSF006806">
    <property type="entry name" value="FTHF_cligase"/>
    <property type="match status" value="1"/>
</dbReference>
<dbReference type="Proteomes" id="UP000198729">
    <property type="component" value="Unassembled WGS sequence"/>
</dbReference>
<reference evidence="6 7" key="1">
    <citation type="submission" date="2016-10" db="EMBL/GenBank/DDBJ databases">
        <authorList>
            <person name="de Groot N.N."/>
        </authorList>
    </citation>
    <scope>NUCLEOTIDE SEQUENCE [LARGE SCALE GENOMIC DNA]</scope>
    <source>
        <strain evidence="6">1</strain>
    </source>
</reference>
<dbReference type="Gene3D" id="3.40.50.10420">
    <property type="entry name" value="NagB/RpiA/CoA transferase-like"/>
    <property type="match status" value="1"/>
</dbReference>
<dbReference type="OrthoDB" id="9801938at2"/>
<dbReference type="EC" id="6.3.3.2" evidence="5"/>
<dbReference type="STRING" id="51642.NSMM_150029"/>
<proteinExistence type="inferred from homology"/>
<dbReference type="NCBIfam" id="TIGR02727">
    <property type="entry name" value="MTHFS_bact"/>
    <property type="match status" value="1"/>
</dbReference>
<dbReference type="GO" id="GO:0009396">
    <property type="term" value="P:folic acid-containing compound biosynthetic process"/>
    <property type="evidence" value="ECO:0007669"/>
    <property type="project" value="TreeGrafter"/>
</dbReference>